<dbReference type="GO" id="GO:0016625">
    <property type="term" value="F:oxidoreductase activity, acting on the aldehyde or oxo group of donors, iron-sulfur protein as acceptor"/>
    <property type="evidence" value="ECO:0007669"/>
    <property type="project" value="InterPro"/>
</dbReference>
<dbReference type="GO" id="GO:0009055">
    <property type="term" value="F:electron transfer activity"/>
    <property type="evidence" value="ECO:0007669"/>
    <property type="project" value="InterPro"/>
</dbReference>
<dbReference type="Pfam" id="PF01314">
    <property type="entry name" value="AFOR_C"/>
    <property type="match status" value="1"/>
</dbReference>
<dbReference type="GO" id="GO:0051539">
    <property type="term" value="F:4 iron, 4 sulfur cluster binding"/>
    <property type="evidence" value="ECO:0007669"/>
    <property type="project" value="UniProtKB-KW"/>
</dbReference>
<sequence length="584" mass="63080">MKLGGAQGWMGRMLCIDLTTRESRHERLPSEFLHAYLGGRGLGVRLMRDLHRLDPFDPTMPLIFAVGPLCGTPAPTAARLSVVSRSPLTGTIYDCSAGGRFAWRLKAAGLDALMITGRSDTPVAIAVTPAGAEIVDAPHLWGKTVHETVAALSDRGSVAAIGPAGERGVLFANIMMGEGNSVGRGGLGAVMGAKGLKAVVVNGDRTVAIADRERFDRARQDVMRLFRASPVIFGELGIAEYGTPALVDLMRQRRMAPTDNFRRTVFEESGNYSGPAIRRDFHAKKDGCYGCPIQCKKSTPSGEHLPEYETVSHFGGLNGIASLAAIVKSNTLCNELGMDTISAAATLSAWGEARGRFPGAEEAQGLLTDIAFRRGDGDLLALGSRRVAEALGRPELSMSVKGLELPAYDPRGAYGMALAYCTSNRGGCHLRAYPISHEILRKPIATDRFSFSGKARIIAIAEDTNAAVDSLVACKFSFFGATLEEYAELLSATTGIDFSPQELKEIGRRICLTERFYNCDNGFDAKDDCLPERFFQEPGSSGEGVEIPPLDRARFDEELQKYYRIRGLTPEGTFADPDFLLKQP</sequence>
<keyword evidence="4" id="KW-0479">Metal-binding</keyword>
<comment type="caution">
    <text evidence="10">The sequence shown here is derived from an EMBL/GenBank/DDBJ whole genome shotgun (WGS) entry which is preliminary data.</text>
</comment>
<dbReference type="Gene3D" id="3.60.9.10">
    <property type="entry name" value="Aldehyde ferredoxin oxidoreductase, N-terminal domain"/>
    <property type="match status" value="1"/>
</dbReference>
<keyword evidence="7" id="KW-0411">Iron-sulfur</keyword>
<dbReference type="SMART" id="SM00790">
    <property type="entry name" value="AFOR_N"/>
    <property type="match status" value="1"/>
</dbReference>
<dbReference type="GO" id="GO:0046872">
    <property type="term" value="F:metal ion binding"/>
    <property type="evidence" value="ECO:0007669"/>
    <property type="project" value="UniProtKB-KW"/>
</dbReference>
<dbReference type="InterPro" id="IPR036021">
    <property type="entry name" value="Tungsten_al_ferr_oxy-like_C"/>
</dbReference>
<dbReference type="PANTHER" id="PTHR30038:SF0">
    <property type="entry name" value="TUNGSTEN-CONTAINING ALDEHYDE FERREDOXIN OXIDOREDUCTASE"/>
    <property type="match status" value="1"/>
</dbReference>
<evidence type="ECO:0000256" key="6">
    <source>
        <dbReference type="ARBA" id="ARBA00023004"/>
    </source>
</evidence>
<dbReference type="InterPro" id="IPR051919">
    <property type="entry name" value="W-dependent_AOR"/>
</dbReference>
<evidence type="ECO:0000259" key="9">
    <source>
        <dbReference type="SMART" id="SM00790"/>
    </source>
</evidence>
<proteinExistence type="inferred from homology"/>
<evidence type="ECO:0000256" key="7">
    <source>
        <dbReference type="ARBA" id="ARBA00023014"/>
    </source>
</evidence>
<dbReference type="PANTHER" id="PTHR30038">
    <property type="entry name" value="ALDEHYDE FERREDOXIN OXIDOREDUCTASE"/>
    <property type="match status" value="1"/>
</dbReference>
<comment type="cofactor">
    <cofactor evidence="1">
        <name>[4Fe-4S] cluster</name>
        <dbReference type="ChEBI" id="CHEBI:49883"/>
    </cofactor>
</comment>
<dbReference type="InterPro" id="IPR013985">
    <property type="entry name" value="Ald_Fedxn_OxRdtase_dom3"/>
</dbReference>
<dbReference type="InterPro" id="IPR001203">
    <property type="entry name" value="OxRdtase_Ald_Fedxn_C"/>
</dbReference>
<evidence type="ECO:0000256" key="3">
    <source>
        <dbReference type="ARBA" id="ARBA00022485"/>
    </source>
</evidence>
<dbReference type="SUPFAM" id="SSF56228">
    <property type="entry name" value="Aldehyde ferredoxin oxidoreductase, N-terminal domain"/>
    <property type="match status" value="1"/>
</dbReference>
<accession>A0A831XDJ0</accession>
<dbReference type="Pfam" id="PF02730">
    <property type="entry name" value="AFOR_N"/>
    <property type="match status" value="1"/>
</dbReference>
<evidence type="ECO:0000256" key="5">
    <source>
        <dbReference type="ARBA" id="ARBA00023002"/>
    </source>
</evidence>
<dbReference type="Gene3D" id="1.10.599.10">
    <property type="entry name" value="Aldehyde Ferredoxin Oxidoreductase Protein, subunit A, domain 3"/>
    <property type="match status" value="1"/>
</dbReference>
<comment type="similarity">
    <text evidence="2">Belongs to the AOR/FOR family.</text>
</comment>
<comment type="cofactor">
    <cofactor evidence="8">
        <name>tungstopterin</name>
        <dbReference type="ChEBI" id="CHEBI:30402"/>
    </cofactor>
</comment>
<gene>
    <name evidence="10" type="ORF">ENQ87_03635</name>
</gene>
<evidence type="ECO:0000313" key="10">
    <source>
        <dbReference type="EMBL" id="HEN41457.1"/>
    </source>
</evidence>
<name>A0A831XDJ0_GEOME</name>
<keyword evidence="5" id="KW-0560">Oxidoreductase</keyword>
<evidence type="ECO:0000256" key="2">
    <source>
        <dbReference type="ARBA" id="ARBA00011032"/>
    </source>
</evidence>
<evidence type="ECO:0000256" key="8">
    <source>
        <dbReference type="ARBA" id="ARBA00049934"/>
    </source>
</evidence>
<keyword evidence="6" id="KW-0408">Iron</keyword>
<evidence type="ECO:0000256" key="1">
    <source>
        <dbReference type="ARBA" id="ARBA00001966"/>
    </source>
</evidence>
<dbReference type="InterPro" id="IPR013984">
    <property type="entry name" value="Ald_Fedxn_OxRdtase_dom2"/>
</dbReference>
<organism evidence="10">
    <name type="scientific">Geobacter metallireducens</name>
    <dbReference type="NCBI Taxonomy" id="28232"/>
    <lineage>
        <taxon>Bacteria</taxon>
        <taxon>Pseudomonadati</taxon>
        <taxon>Thermodesulfobacteriota</taxon>
        <taxon>Desulfuromonadia</taxon>
        <taxon>Geobacterales</taxon>
        <taxon>Geobacteraceae</taxon>
        <taxon>Geobacter</taxon>
    </lineage>
</organism>
<dbReference type="InterPro" id="IPR036503">
    <property type="entry name" value="Ald_Fedxn_OxRdtase_N_sf"/>
</dbReference>
<reference evidence="10" key="1">
    <citation type="journal article" date="2020" name="mSystems">
        <title>Genome- and Community-Level Interaction Insights into Carbon Utilization and Element Cycling Functions of Hydrothermarchaeota in Hydrothermal Sediment.</title>
        <authorList>
            <person name="Zhou Z."/>
            <person name="Liu Y."/>
            <person name="Xu W."/>
            <person name="Pan J."/>
            <person name="Luo Z.H."/>
            <person name="Li M."/>
        </authorList>
    </citation>
    <scope>NUCLEOTIDE SEQUENCE [LARGE SCALE GENOMIC DNA]</scope>
    <source>
        <strain evidence="10">SpSt-349</strain>
    </source>
</reference>
<evidence type="ECO:0000256" key="4">
    <source>
        <dbReference type="ARBA" id="ARBA00022723"/>
    </source>
</evidence>
<dbReference type="EMBL" id="DSOV01000011">
    <property type="protein sequence ID" value="HEN41457.1"/>
    <property type="molecule type" value="Genomic_DNA"/>
</dbReference>
<feature type="domain" description="Aldehyde ferredoxin oxidoreductase N-terminal" evidence="9">
    <location>
        <begin position="9"/>
        <end position="205"/>
    </location>
</feature>
<dbReference type="SUPFAM" id="SSF48310">
    <property type="entry name" value="Aldehyde ferredoxin oxidoreductase, C-terminal domains"/>
    <property type="match status" value="1"/>
</dbReference>
<protein>
    <submittedName>
        <fullName evidence="10">Aldehyde:ferredoxin oxidoreductase</fullName>
    </submittedName>
</protein>
<dbReference type="InterPro" id="IPR013983">
    <property type="entry name" value="Ald_Fedxn_OxRdtase_N"/>
</dbReference>
<dbReference type="AlphaFoldDB" id="A0A831XDJ0"/>
<dbReference type="Gene3D" id="1.10.569.10">
    <property type="entry name" value="Aldehyde Ferredoxin Oxidoreductase Protein, subunit A, domain 2"/>
    <property type="match status" value="1"/>
</dbReference>
<keyword evidence="3" id="KW-0004">4Fe-4S</keyword>